<keyword evidence="4 6" id="KW-0479">Metal-binding</keyword>
<dbReference type="GO" id="GO:0016151">
    <property type="term" value="F:nickel cation binding"/>
    <property type="evidence" value="ECO:0007669"/>
    <property type="project" value="InterPro"/>
</dbReference>
<evidence type="ECO:0000256" key="2">
    <source>
        <dbReference type="ARBA" id="ARBA00009292"/>
    </source>
</evidence>
<feature type="binding site" evidence="6">
    <location>
        <position position="77"/>
    </location>
    <ligand>
        <name>Fe cation</name>
        <dbReference type="ChEBI" id="CHEBI:24875"/>
    </ligand>
</feature>
<sequence length="102" mass="11612">MTYQLETAQHPETLRRVAIDPVSRVEGHGKVTILLDEQNKVHQVRLHIVEFRGFEKFIQGRPYWEVPVMVQRLCGICPVSHHLAASKALDIIVGARQRPPAP</sequence>
<keyword evidence="6" id="KW-0460">Magnesium</keyword>
<gene>
    <name evidence="7" type="ORF">HXL68_12305</name>
</gene>
<evidence type="ECO:0000256" key="4">
    <source>
        <dbReference type="ARBA" id="ARBA00022723"/>
    </source>
</evidence>
<dbReference type="Pfam" id="PF00374">
    <property type="entry name" value="NiFeSe_Hases"/>
    <property type="match status" value="1"/>
</dbReference>
<evidence type="ECO:0000256" key="6">
    <source>
        <dbReference type="PIRSR" id="PIRSR601501-1"/>
    </source>
</evidence>
<proteinExistence type="inferred from homology"/>
<reference evidence="7" key="1">
    <citation type="submission" date="2020-04" db="EMBL/GenBank/DDBJ databases">
        <title>Deep metagenomics examines the oral microbiome during advanced dental caries in children, revealing novel taxa and co-occurrences with host molecules.</title>
        <authorList>
            <person name="Baker J.L."/>
            <person name="Morton J.T."/>
            <person name="Dinis M."/>
            <person name="Alvarez R."/>
            <person name="Tran N.C."/>
            <person name="Knight R."/>
            <person name="Edlund A."/>
        </authorList>
    </citation>
    <scope>NUCLEOTIDE SEQUENCE</scope>
    <source>
        <strain evidence="7">JCVI_32_bin.24</strain>
    </source>
</reference>
<feature type="non-terminal residue" evidence="7">
    <location>
        <position position="102"/>
    </location>
</feature>
<evidence type="ECO:0000256" key="3">
    <source>
        <dbReference type="ARBA" id="ARBA00022596"/>
    </source>
</evidence>
<dbReference type="InterPro" id="IPR029014">
    <property type="entry name" value="NiFe-Hase_large"/>
</dbReference>
<keyword evidence="6" id="KW-0408">Iron</keyword>
<comment type="similarity">
    <text evidence="2">Belongs to the [NiFe]/[NiFeSe] hydrogenase large subunit family.</text>
</comment>
<evidence type="ECO:0000256" key="5">
    <source>
        <dbReference type="ARBA" id="ARBA00023002"/>
    </source>
</evidence>
<comment type="caution">
    <text evidence="7">The sequence shown here is derived from an EMBL/GenBank/DDBJ whole genome shotgun (WGS) entry which is preliminary data.</text>
</comment>
<dbReference type="SUPFAM" id="SSF56762">
    <property type="entry name" value="HydB/Nqo4-like"/>
    <property type="match status" value="1"/>
</dbReference>
<comment type="cofactor">
    <cofactor evidence="1 6">
        <name>Ni(2+)</name>
        <dbReference type="ChEBI" id="CHEBI:49786"/>
    </cofactor>
</comment>
<evidence type="ECO:0000313" key="7">
    <source>
        <dbReference type="EMBL" id="MBF1165806.1"/>
    </source>
</evidence>
<evidence type="ECO:0000256" key="1">
    <source>
        <dbReference type="ARBA" id="ARBA00001967"/>
    </source>
</evidence>
<feature type="binding site" evidence="6">
    <location>
        <position position="77"/>
    </location>
    <ligand>
        <name>Ni(2+)</name>
        <dbReference type="ChEBI" id="CHEBI:49786"/>
    </ligand>
</feature>
<evidence type="ECO:0000313" key="8">
    <source>
        <dbReference type="Proteomes" id="UP000718593"/>
    </source>
</evidence>
<dbReference type="InterPro" id="IPR001501">
    <property type="entry name" value="Ni-dep_hyd_lsu"/>
</dbReference>
<name>A0A930BV27_9RHOO</name>
<dbReference type="PROSITE" id="PS00507">
    <property type="entry name" value="NI_HGENASE_L_1"/>
    <property type="match status" value="1"/>
</dbReference>
<dbReference type="PANTHER" id="PTHR43600:SF2">
    <property type="entry name" value="F420-NON-REDUCING HYDROGENASE VHU SUBUNIT A"/>
    <property type="match status" value="1"/>
</dbReference>
<organism evidence="7 8">
    <name type="scientific">Dechloromonas agitata</name>
    <dbReference type="NCBI Taxonomy" id="73030"/>
    <lineage>
        <taxon>Bacteria</taxon>
        <taxon>Pseudomonadati</taxon>
        <taxon>Pseudomonadota</taxon>
        <taxon>Betaproteobacteria</taxon>
        <taxon>Rhodocyclales</taxon>
        <taxon>Azonexaceae</taxon>
        <taxon>Dechloromonas</taxon>
    </lineage>
</organism>
<feature type="binding site" evidence="6">
    <location>
        <position position="55"/>
    </location>
    <ligand>
        <name>Mg(2+)</name>
        <dbReference type="ChEBI" id="CHEBI:18420"/>
    </ligand>
</feature>
<feature type="binding site" evidence="6">
    <location>
        <position position="74"/>
    </location>
    <ligand>
        <name>Ni(2+)</name>
        <dbReference type="ChEBI" id="CHEBI:49786"/>
    </ligand>
</feature>
<accession>A0A930BV27</accession>
<dbReference type="InterPro" id="IPR018194">
    <property type="entry name" value="Ni-dep_hyd_lsu_Ni_BS"/>
</dbReference>
<dbReference type="AlphaFoldDB" id="A0A930BV27"/>
<protein>
    <submittedName>
        <fullName evidence="7">Nickel-dependent hydrogenase large subunit</fullName>
    </submittedName>
</protein>
<dbReference type="Proteomes" id="UP000718593">
    <property type="component" value="Unassembled WGS sequence"/>
</dbReference>
<keyword evidence="5" id="KW-0560">Oxidoreductase</keyword>
<dbReference type="GO" id="GO:0008901">
    <property type="term" value="F:ferredoxin hydrogenase activity"/>
    <property type="evidence" value="ECO:0007669"/>
    <property type="project" value="InterPro"/>
</dbReference>
<dbReference type="EMBL" id="JABZMI010000281">
    <property type="protein sequence ID" value="MBF1165806.1"/>
    <property type="molecule type" value="Genomic_DNA"/>
</dbReference>
<comment type="cofactor">
    <cofactor evidence="6">
        <name>Fe cation</name>
        <dbReference type="ChEBI" id="CHEBI:24875"/>
    </cofactor>
</comment>
<dbReference type="Gene3D" id="1.10.645.10">
    <property type="entry name" value="Cytochrome-c3 Hydrogenase, chain B"/>
    <property type="match status" value="1"/>
</dbReference>
<dbReference type="PANTHER" id="PTHR43600">
    <property type="entry name" value="COENZYME F420 HYDROGENASE, SUBUNIT ALPHA"/>
    <property type="match status" value="1"/>
</dbReference>
<keyword evidence="3 6" id="KW-0533">Nickel</keyword>